<dbReference type="Proteomes" id="UP001320420">
    <property type="component" value="Unassembled WGS sequence"/>
</dbReference>
<organism evidence="1 2">
    <name type="scientific">Diatrype stigma</name>
    <dbReference type="NCBI Taxonomy" id="117547"/>
    <lineage>
        <taxon>Eukaryota</taxon>
        <taxon>Fungi</taxon>
        <taxon>Dikarya</taxon>
        <taxon>Ascomycota</taxon>
        <taxon>Pezizomycotina</taxon>
        <taxon>Sordariomycetes</taxon>
        <taxon>Xylariomycetidae</taxon>
        <taxon>Xylariales</taxon>
        <taxon>Diatrypaceae</taxon>
        <taxon>Diatrype</taxon>
    </lineage>
</organism>
<name>A0AAN9YJV8_9PEZI</name>
<accession>A0AAN9YJV8</accession>
<dbReference type="AlphaFoldDB" id="A0AAN9YJV8"/>
<keyword evidence="2" id="KW-1185">Reference proteome</keyword>
<reference evidence="1 2" key="1">
    <citation type="submission" date="2024-02" db="EMBL/GenBank/DDBJ databases">
        <title>De novo assembly and annotation of 12 fungi associated with fruit tree decline syndrome in Ontario, Canada.</title>
        <authorList>
            <person name="Sulman M."/>
            <person name="Ellouze W."/>
            <person name="Ilyukhin E."/>
        </authorList>
    </citation>
    <scope>NUCLEOTIDE SEQUENCE [LARGE SCALE GENOMIC DNA]</scope>
    <source>
        <strain evidence="1 2">M11/M66-122</strain>
    </source>
</reference>
<comment type="caution">
    <text evidence="1">The sequence shown here is derived from an EMBL/GenBank/DDBJ whole genome shotgun (WGS) entry which is preliminary data.</text>
</comment>
<evidence type="ECO:0000313" key="2">
    <source>
        <dbReference type="Proteomes" id="UP001320420"/>
    </source>
</evidence>
<dbReference type="EMBL" id="JAKJXP020000108">
    <property type="protein sequence ID" value="KAK7745579.1"/>
    <property type="molecule type" value="Genomic_DNA"/>
</dbReference>
<gene>
    <name evidence="1" type="ORF">SLS62_009756</name>
</gene>
<proteinExistence type="predicted"/>
<sequence>MSSSSKTPTEDLTIGIEIEGHAAFLVYDPDRPNSIKDPDPDAQPMRLKLPINIRKGVNFEKEAKKVMQDIAGLLRAERTGSVIDGVYQFYRDGWTISPDGSGSWYTQPGKRPHPVMKPQYAAIAFEIISSVYKRLSDLERSLTKFLGTSWPDGVVPANSEFVHQTRNPPLGTIESRHMQGCFYVEDIMNWNRVFYELVHISVFSTDKGFKEFVKDSWDDYEKIGKGDDYNVNNAKIQSLLRRIGLGHLRFKSQMQLDKETDTPTQNDLDDVFVKPQ</sequence>
<evidence type="ECO:0000313" key="1">
    <source>
        <dbReference type="EMBL" id="KAK7745579.1"/>
    </source>
</evidence>
<protein>
    <submittedName>
        <fullName evidence="1">Uncharacterized protein</fullName>
    </submittedName>
</protein>